<dbReference type="PANTHER" id="PTHR37423:SF2">
    <property type="entry name" value="MEMBRANE-BOUND LYTIC MUREIN TRANSGLYCOSYLASE C"/>
    <property type="match status" value="1"/>
</dbReference>
<dbReference type="Gene3D" id="1.10.530.10">
    <property type="match status" value="1"/>
</dbReference>
<gene>
    <name evidence="3" type="ORF">FXN65_24365</name>
</gene>
<dbReference type="AlphaFoldDB" id="A0A5J6QWC3"/>
<dbReference type="PANTHER" id="PTHR37423">
    <property type="entry name" value="SOLUBLE LYTIC MUREIN TRANSGLYCOSYLASE-RELATED"/>
    <property type="match status" value="1"/>
</dbReference>
<organism evidence="3 4">
    <name type="scientific">Metapseudomonas lalkuanensis</name>
    <dbReference type="NCBI Taxonomy" id="2604832"/>
    <lineage>
        <taxon>Bacteria</taxon>
        <taxon>Pseudomonadati</taxon>
        <taxon>Pseudomonadota</taxon>
        <taxon>Gammaproteobacteria</taxon>
        <taxon>Pseudomonadales</taxon>
        <taxon>Pseudomonadaceae</taxon>
        <taxon>Metapseudomonas</taxon>
    </lineage>
</organism>
<dbReference type="EMBL" id="CP043311">
    <property type="protein sequence ID" value="QEY65039.1"/>
    <property type="molecule type" value="Genomic_DNA"/>
</dbReference>
<comment type="similarity">
    <text evidence="1">Belongs to the transglycosylase Slt family.</text>
</comment>
<proteinExistence type="inferred from homology"/>
<protein>
    <submittedName>
        <fullName evidence="3">Lytic transglycosylase domain-containing protein</fullName>
    </submittedName>
</protein>
<name>A0A5J6QWC3_9GAMM</name>
<dbReference type="InterPro" id="IPR000189">
    <property type="entry name" value="Transglyc_AS"/>
</dbReference>
<dbReference type="GO" id="GO:0008933">
    <property type="term" value="F:peptidoglycan lytic transglycosylase activity"/>
    <property type="evidence" value="ECO:0007669"/>
    <property type="project" value="InterPro"/>
</dbReference>
<evidence type="ECO:0000313" key="3">
    <source>
        <dbReference type="EMBL" id="QEY65039.1"/>
    </source>
</evidence>
<sequence>MMKVPTLVLFSILATTAFEARSDIYQVVSTNGSIILTNIHRTDRNLVRVARERPVLARAPNFIQPTRKLPRRAPRKAPRYALIVAQAAFEYDLPAELLHAVITTESNYDPLALSPKGAAGLMQLMPDTAKDLGVHDVFDPAANVRGGARYLKRMMKMFDNNLSLALAAYNAGPGAVLAYGSVIPPYPETQRYVPSVLGHYQRLQADAKRPR</sequence>
<dbReference type="KEGG" id="plal:FXN65_24365"/>
<dbReference type="SUPFAM" id="SSF53955">
    <property type="entry name" value="Lysozyme-like"/>
    <property type="match status" value="1"/>
</dbReference>
<dbReference type="GO" id="GO:0000270">
    <property type="term" value="P:peptidoglycan metabolic process"/>
    <property type="evidence" value="ECO:0007669"/>
    <property type="project" value="InterPro"/>
</dbReference>
<evidence type="ECO:0000256" key="1">
    <source>
        <dbReference type="ARBA" id="ARBA00007734"/>
    </source>
</evidence>
<dbReference type="InterPro" id="IPR008258">
    <property type="entry name" value="Transglycosylase_SLT_dom_1"/>
</dbReference>
<reference evidence="3 4" key="1">
    <citation type="submission" date="2019-08" db="EMBL/GenBank/DDBJ databases">
        <title>Whole-genome Sequencing of e-waste polymer degrading bacterium Pseudomonas sp. strain PE08.</title>
        <authorList>
            <person name="Kirdat K."/>
            <person name="Debbarma P."/>
            <person name="Narawade N."/>
            <person name="Suyal D."/>
            <person name="Thorat V."/>
            <person name="Shouche Y."/>
            <person name="Goel R."/>
            <person name="Yadav A."/>
        </authorList>
    </citation>
    <scope>NUCLEOTIDE SEQUENCE [LARGE SCALE GENOMIC DNA]</scope>
    <source>
        <strain evidence="3 4">PE08</strain>
    </source>
</reference>
<dbReference type="CDD" id="cd00254">
    <property type="entry name" value="LT-like"/>
    <property type="match status" value="1"/>
</dbReference>
<dbReference type="Pfam" id="PF01464">
    <property type="entry name" value="SLT"/>
    <property type="match status" value="1"/>
</dbReference>
<evidence type="ECO:0000313" key="4">
    <source>
        <dbReference type="Proteomes" id="UP000327179"/>
    </source>
</evidence>
<dbReference type="InterPro" id="IPR023346">
    <property type="entry name" value="Lysozyme-like_dom_sf"/>
</dbReference>
<dbReference type="Proteomes" id="UP000327179">
    <property type="component" value="Chromosome"/>
</dbReference>
<dbReference type="PROSITE" id="PS00922">
    <property type="entry name" value="TRANSGLYCOSYLASE"/>
    <property type="match status" value="1"/>
</dbReference>
<feature type="domain" description="Transglycosylase SLT" evidence="2">
    <location>
        <begin position="86"/>
        <end position="178"/>
    </location>
</feature>
<dbReference type="GO" id="GO:0016020">
    <property type="term" value="C:membrane"/>
    <property type="evidence" value="ECO:0007669"/>
    <property type="project" value="InterPro"/>
</dbReference>
<keyword evidence="4" id="KW-1185">Reference proteome</keyword>
<evidence type="ECO:0000259" key="2">
    <source>
        <dbReference type="Pfam" id="PF01464"/>
    </source>
</evidence>
<accession>A0A5J6QWC3</accession>